<keyword evidence="2" id="KW-0001">2Fe-2S</keyword>
<organism evidence="8 9">
    <name type="scientific">Sphingobium phenoxybenzoativorans</name>
    <dbReference type="NCBI Taxonomy" id="1592790"/>
    <lineage>
        <taxon>Bacteria</taxon>
        <taxon>Pseudomonadati</taxon>
        <taxon>Pseudomonadota</taxon>
        <taxon>Alphaproteobacteria</taxon>
        <taxon>Sphingomonadales</taxon>
        <taxon>Sphingomonadaceae</taxon>
        <taxon>Sphingobium</taxon>
    </lineage>
</organism>
<dbReference type="InterPro" id="IPR017941">
    <property type="entry name" value="Rieske_2Fe-2S"/>
</dbReference>
<sequence>MNIETKSPVPGFDDSYTLALGLDTGPLSTDPYISPAHYELERERVFGRAWLAMGREEQVPESGSYIVRELEVCNASVLIVRQKSGGIQAFHNVCSHRQNLIMNSSEGRAPRFTCRYHSWTFGTDGALLSVPDERRFFDFDKKKCGLTPIATEVWQGWIFINMQSEPEVSLAEFLGDFGKFYTGVPFPGSGHSLKFEANLDANWKVISDAFAESYHVPSIHNKTLRPAFSNASNPFARPIRASAWGPHSAYSAFANLEYAPPENALGERLAYRNMGANNIISPSGANEIDKLLGHPSINPNNSAEWCSDANVIFPNFHLDVSFGGFFIHHFWPTSHRSTRWVAEYFMEPAADFQTRLQQEYYAIRNIEVLLEDIGNTERVQKGMETRAKRNIYLQDGEVIIRNLLHHIDRWIKADSAREALDL</sequence>
<dbReference type="GO" id="GO:0051213">
    <property type="term" value="F:dioxygenase activity"/>
    <property type="evidence" value="ECO:0007669"/>
    <property type="project" value="UniProtKB-KW"/>
</dbReference>
<evidence type="ECO:0000256" key="5">
    <source>
        <dbReference type="ARBA" id="ARBA00023004"/>
    </source>
</evidence>
<dbReference type="Pfam" id="PF00355">
    <property type="entry name" value="Rieske"/>
    <property type="match status" value="1"/>
</dbReference>
<dbReference type="KEGG" id="spph:KFK14_23150"/>
<evidence type="ECO:0000256" key="2">
    <source>
        <dbReference type="ARBA" id="ARBA00022714"/>
    </source>
</evidence>
<keyword evidence="8" id="KW-0223">Dioxygenase</keyword>
<keyword evidence="6" id="KW-0411">Iron-sulfur</keyword>
<evidence type="ECO:0000313" key="8">
    <source>
        <dbReference type="EMBL" id="QUT05800.1"/>
    </source>
</evidence>
<gene>
    <name evidence="8" type="ORF">KFK14_23150</name>
</gene>
<dbReference type="Proteomes" id="UP000681425">
    <property type="component" value="Chromosome"/>
</dbReference>
<dbReference type="GO" id="GO:0051537">
    <property type="term" value="F:2 iron, 2 sulfur cluster binding"/>
    <property type="evidence" value="ECO:0007669"/>
    <property type="project" value="UniProtKB-KW"/>
</dbReference>
<evidence type="ECO:0000313" key="9">
    <source>
        <dbReference type="Proteomes" id="UP000681425"/>
    </source>
</evidence>
<dbReference type="Gene3D" id="3.90.380.10">
    <property type="entry name" value="Naphthalene 1,2-dioxygenase Alpha Subunit, Chain A, domain 1"/>
    <property type="match status" value="1"/>
</dbReference>
<dbReference type="OrthoDB" id="7458380at2"/>
<proteinExistence type="predicted"/>
<dbReference type="RefSeq" id="WP_070157766.1">
    <property type="nucleotide sequence ID" value="NZ_CP073910.1"/>
</dbReference>
<dbReference type="AlphaFoldDB" id="A0A975Q1C3"/>
<dbReference type="EMBL" id="CP073910">
    <property type="protein sequence ID" value="QUT05800.1"/>
    <property type="molecule type" value="Genomic_DNA"/>
</dbReference>
<dbReference type="PROSITE" id="PS51296">
    <property type="entry name" value="RIESKE"/>
    <property type="match status" value="1"/>
</dbReference>
<dbReference type="CDD" id="cd00680">
    <property type="entry name" value="RHO_alpha_C"/>
    <property type="match status" value="1"/>
</dbReference>
<dbReference type="GO" id="GO:0005506">
    <property type="term" value="F:iron ion binding"/>
    <property type="evidence" value="ECO:0007669"/>
    <property type="project" value="InterPro"/>
</dbReference>
<evidence type="ECO:0000256" key="3">
    <source>
        <dbReference type="ARBA" id="ARBA00022723"/>
    </source>
</evidence>
<dbReference type="SUPFAM" id="SSF55961">
    <property type="entry name" value="Bet v1-like"/>
    <property type="match status" value="1"/>
</dbReference>
<dbReference type="PRINTS" id="PR00090">
    <property type="entry name" value="RNGDIOXGNASE"/>
</dbReference>
<keyword evidence="4" id="KW-0560">Oxidoreductase</keyword>
<dbReference type="CDD" id="cd03469">
    <property type="entry name" value="Rieske_RO_Alpha_N"/>
    <property type="match status" value="1"/>
</dbReference>
<accession>A0A975Q1C3</accession>
<feature type="domain" description="Rieske" evidence="7">
    <location>
        <begin position="50"/>
        <end position="160"/>
    </location>
</feature>
<evidence type="ECO:0000259" key="7">
    <source>
        <dbReference type="PROSITE" id="PS51296"/>
    </source>
</evidence>
<evidence type="ECO:0000256" key="1">
    <source>
        <dbReference type="ARBA" id="ARBA00001962"/>
    </source>
</evidence>
<reference evidence="8" key="1">
    <citation type="submission" date="2021-04" db="EMBL/GenBank/DDBJ databases">
        <title>Isolation of p-tert-butylphenol degrading bacteria Sphingobium phenoxybenzoativorans Tas13 from active sludge.</title>
        <authorList>
            <person name="Li Y."/>
        </authorList>
    </citation>
    <scope>NUCLEOTIDE SEQUENCE</scope>
    <source>
        <strain evidence="8">Tas13</strain>
    </source>
</reference>
<evidence type="ECO:0000256" key="4">
    <source>
        <dbReference type="ARBA" id="ARBA00023002"/>
    </source>
</evidence>
<dbReference type="PANTHER" id="PTHR43756:SF5">
    <property type="entry name" value="CHOLINE MONOOXYGENASE, CHLOROPLASTIC"/>
    <property type="match status" value="1"/>
</dbReference>
<dbReference type="SUPFAM" id="SSF50022">
    <property type="entry name" value="ISP domain"/>
    <property type="match status" value="1"/>
</dbReference>
<name>A0A975Q1C3_9SPHN</name>
<dbReference type="Pfam" id="PF00848">
    <property type="entry name" value="Ring_hydroxyl_A"/>
    <property type="match status" value="1"/>
</dbReference>
<dbReference type="PANTHER" id="PTHR43756">
    <property type="entry name" value="CHOLINE MONOOXYGENASE, CHLOROPLASTIC"/>
    <property type="match status" value="1"/>
</dbReference>
<dbReference type="InterPro" id="IPR001663">
    <property type="entry name" value="Rng_hydr_dOase-A"/>
</dbReference>
<comment type="cofactor">
    <cofactor evidence="1">
        <name>Fe cation</name>
        <dbReference type="ChEBI" id="CHEBI:24875"/>
    </cofactor>
</comment>
<dbReference type="Gene3D" id="2.102.10.10">
    <property type="entry name" value="Rieske [2Fe-2S] iron-sulphur domain"/>
    <property type="match status" value="1"/>
</dbReference>
<evidence type="ECO:0000256" key="6">
    <source>
        <dbReference type="ARBA" id="ARBA00023014"/>
    </source>
</evidence>
<keyword evidence="3" id="KW-0479">Metal-binding</keyword>
<dbReference type="InterPro" id="IPR036922">
    <property type="entry name" value="Rieske_2Fe-2S_sf"/>
</dbReference>
<keyword evidence="9" id="KW-1185">Reference proteome</keyword>
<dbReference type="InterPro" id="IPR015879">
    <property type="entry name" value="Ring_hydroxy_dOase_asu_C_dom"/>
</dbReference>
<keyword evidence="5" id="KW-0408">Iron</keyword>
<protein>
    <submittedName>
        <fullName evidence="8">Aromatic ring-hydroxylating dioxygenase subunit alpha</fullName>
    </submittedName>
</protein>